<dbReference type="OrthoDB" id="8929028at2"/>
<dbReference type="NCBIfam" id="TIGR00254">
    <property type="entry name" value="GGDEF"/>
    <property type="match status" value="1"/>
</dbReference>
<dbReference type="InterPro" id="IPR035965">
    <property type="entry name" value="PAS-like_dom_sf"/>
</dbReference>
<evidence type="ECO:0000259" key="2">
    <source>
        <dbReference type="PROSITE" id="PS50887"/>
    </source>
</evidence>
<reference evidence="3 4" key="1">
    <citation type="submission" date="2019-03" db="EMBL/GenBank/DDBJ databases">
        <title>Genomic Encyclopedia of Type Strains, Phase IV (KMG-IV): sequencing the most valuable type-strain genomes for metagenomic binning, comparative biology and taxonomic classification.</title>
        <authorList>
            <person name="Goeker M."/>
        </authorList>
    </citation>
    <scope>NUCLEOTIDE SEQUENCE [LARGE SCALE GENOMIC DNA]</scope>
    <source>
        <strain evidence="3 4">DSM 16998</strain>
    </source>
</reference>
<dbReference type="PANTHER" id="PTHR44757:SF2">
    <property type="entry name" value="BIOFILM ARCHITECTURE MAINTENANCE PROTEIN MBAA"/>
    <property type="match status" value="1"/>
</dbReference>
<dbReference type="InterPro" id="IPR029787">
    <property type="entry name" value="Nucleotide_cyclase"/>
</dbReference>
<dbReference type="InParanoid" id="A0A4R6QPQ2"/>
<dbReference type="CDD" id="cd00130">
    <property type="entry name" value="PAS"/>
    <property type="match status" value="1"/>
</dbReference>
<dbReference type="PROSITE" id="PS50887">
    <property type="entry name" value="GGDEF"/>
    <property type="match status" value="1"/>
</dbReference>
<proteinExistence type="predicted"/>
<comment type="caution">
    <text evidence="3">The sequence shown here is derived from an EMBL/GenBank/DDBJ whole genome shotgun (WGS) entry which is preliminary data.</text>
</comment>
<dbReference type="CDD" id="cd18773">
    <property type="entry name" value="PDC1_HK_sensor"/>
    <property type="match status" value="1"/>
</dbReference>
<evidence type="ECO:0000313" key="3">
    <source>
        <dbReference type="EMBL" id="TDP72472.1"/>
    </source>
</evidence>
<evidence type="ECO:0000313" key="4">
    <source>
        <dbReference type="Proteomes" id="UP000295361"/>
    </source>
</evidence>
<sequence>MSLSRTLSFRVVAASLVSAVLATVGMTWWSASVMQSQATRALLHSSAAEVEAVANLLSSRIEVMHTVLSGAVPDRGEAWMADPQAMQSHLDRQASLLSLFDWVFLGDLAGQLALLSGARPLPDATKQAQIDVPAWSTEVPKETAAVARLVHLLKGNAPAIVLTVPVRGEQGQLLGMLGGVIALQSPQMGSFRRVIEQDMEQSGTRTLLVADDGTIVFHPDSRRVLGSAALEPNLQAAFASWVDNGRTVHAEGVASLADDGLVAMAGMPASQWMVMRWLDVDQAFQPLRRSVSVVWGAGVVVALLMGSLAGAGVWLSTRSVRRLQSQAEGLLLQPEGMMGRDWLEEDSEIGRLARAFREVVEQREQRGAETRHLLDQLRAMLDLAPVGIAFARSGRIELISEHLARLLGRSVQSLVGEPIDAIQIMSEDRAGLVESVRLSFADSGYFDGNARFMRPDGSEFHGRMRAREVVKGDFQAGTIWIIEDVTAELEAQKQLSWQAGHDPLTGLSNRLVFEQELKLAFEAPRTVEEPSFCALFLDLDRFKQVNDSAGHAAGDKLLCDLALLMVAQVRQNDMVARLGGDEFAVLLPFCPLNRALDIAEAIRREIEAYRLVWDGQTLGVGASIGVISSNGAYESTEALMRAADAACYVAKHGGRNRVVVGDAAVVSSAQAVELDEA</sequence>
<accession>A0A4R6QPQ2</accession>
<dbReference type="InterPro" id="IPR000160">
    <property type="entry name" value="GGDEF_dom"/>
</dbReference>
<dbReference type="Proteomes" id="UP000295361">
    <property type="component" value="Unassembled WGS sequence"/>
</dbReference>
<gene>
    <name evidence="3" type="ORF">DES47_102217</name>
</gene>
<dbReference type="FunFam" id="3.30.70.270:FF:000001">
    <property type="entry name" value="Diguanylate cyclase domain protein"/>
    <property type="match status" value="1"/>
</dbReference>
<dbReference type="InterPro" id="IPR000014">
    <property type="entry name" value="PAS"/>
</dbReference>
<dbReference type="SUPFAM" id="SSF55785">
    <property type="entry name" value="PYP-like sensor domain (PAS domain)"/>
    <property type="match status" value="1"/>
</dbReference>
<dbReference type="EMBL" id="SNXS01000002">
    <property type="protein sequence ID" value="TDP72472.1"/>
    <property type="molecule type" value="Genomic_DNA"/>
</dbReference>
<protein>
    <submittedName>
        <fullName evidence="3">PAS domain S-box-containing protein/diguanylate cyclase (GGDEF)-like protein</fullName>
    </submittedName>
</protein>
<feature type="transmembrane region" description="Helical" evidence="1">
    <location>
        <begin position="293"/>
        <end position="315"/>
    </location>
</feature>
<dbReference type="Gene3D" id="3.30.450.20">
    <property type="entry name" value="PAS domain"/>
    <property type="match status" value="2"/>
</dbReference>
<evidence type="ECO:0000256" key="1">
    <source>
        <dbReference type="SAM" id="Phobius"/>
    </source>
</evidence>
<dbReference type="GO" id="GO:0003824">
    <property type="term" value="F:catalytic activity"/>
    <property type="evidence" value="ECO:0007669"/>
    <property type="project" value="UniProtKB-ARBA"/>
</dbReference>
<dbReference type="PANTHER" id="PTHR44757">
    <property type="entry name" value="DIGUANYLATE CYCLASE DGCP"/>
    <property type="match status" value="1"/>
</dbReference>
<dbReference type="CDD" id="cd01949">
    <property type="entry name" value="GGDEF"/>
    <property type="match status" value="1"/>
</dbReference>
<dbReference type="SMART" id="SM00267">
    <property type="entry name" value="GGDEF"/>
    <property type="match status" value="1"/>
</dbReference>
<keyword evidence="1" id="KW-1133">Transmembrane helix</keyword>
<dbReference type="SUPFAM" id="SSF55073">
    <property type="entry name" value="Nucleotide cyclase"/>
    <property type="match status" value="1"/>
</dbReference>
<dbReference type="SMART" id="SM00091">
    <property type="entry name" value="PAS"/>
    <property type="match status" value="1"/>
</dbReference>
<dbReference type="NCBIfam" id="TIGR00229">
    <property type="entry name" value="sensory_box"/>
    <property type="match status" value="1"/>
</dbReference>
<name>A0A4R6QPQ2_9BURK</name>
<keyword evidence="1" id="KW-0472">Membrane</keyword>
<organism evidence="3 4">
    <name type="scientific">Roseateles toxinivorans</name>
    <dbReference type="NCBI Taxonomy" id="270368"/>
    <lineage>
        <taxon>Bacteria</taxon>
        <taxon>Pseudomonadati</taxon>
        <taxon>Pseudomonadota</taxon>
        <taxon>Betaproteobacteria</taxon>
        <taxon>Burkholderiales</taxon>
        <taxon>Sphaerotilaceae</taxon>
        <taxon>Roseateles</taxon>
    </lineage>
</organism>
<dbReference type="InterPro" id="IPR043128">
    <property type="entry name" value="Rev_trsase/Diguanyl_cyclase"/>
</dbReference>
<feature type="domain" description="GGDEF" evidence="2">
    <location>
        <begin position="530"/>
        <end position="663"/>
    </location>
</feature>
<dbReference type="RefSeq" id="WP_133699933.1">
    <property type="nucleotide sequence ID" value="NZ_SNXS01000002.1"/>
</dbReference>
<dbReference type="AlphaFoldDB" id="A0A4R6QPQ2"/>
<feature type="transmembrane region" description="Helical" evidence="1">
    <location>
        <begin position="7"/>
        <end position="29"/>
    </location>
</feature>
<dbReference type="FunCoup" id="A0A4R6QPQ2">
    <property type="interactions" value="59"/>
</dbReference>
<keyword evidence="4" id="KW-1185">Reference proteome</keyword>
<keyword evidence="1" id="KW-0812">Transmembrane</keyword>
<dbReference type="Pfam" id="PF00990">
    <property type="entry name" value="GGDEF"/>
    <property type="match status" value="1"/>
</dbReference>
<dbReference type="InterPro" id="IPR052155">
    <property type="entry name" value="Biofilm_reg_signaling"/>
</dbReference>
<dbReference type="Gene3D" id="3.30.70.270">
    <property type="match status" value="1"/>
</dbReference>